<feature type="chain" id="PRO_5037017749" description="Non-homologous end joining protein Ku" evidence="4">
    <location>
        <begin position="25"/>
        <end position="305"/>
    </location>
</feature>
<feature type="signal peptide" evidence="4">
    <location>
        <begin position="1"/>
        <end position="24"/>
    </location>
</feature>
<dbReference type="PIRSF" id="PIRSF006493">
    <property type="entry name" value="Prok_Ku"/>
    <property type="match status" value="1"/>
</dbReference>
<dbReference type="SMART" id="SM00559">
    <property type="entry name" value="Ku78"/>
    <property type="match status" value="1"/>
</dbReference>
<comment type="subunit">
    <text evidence="2">Homodimer. Interacts with LigD.</text>
</comment>
<evidence type="ECO:0000313" key="7">
    <source>
        <dbReference type="Proteomes" id="UP000596427"/>
    </source>
</evidence>
<evidence type="ECO:0000256" key="1">
    <source>
        <dbReference type="ARBA" id="ARBA00023125"/>
    </source>
</evidence>
<protein>
    <recommendedName>
        <fullName evidence="2">Non-homologous end joining protein Ku</fullName>
    </recommendedName>
</protein>
<evidence type="ECO:0000256" key="2">
    <source>
        <dbReference type="HAMAP-Rule" id="MF_01875"/>
    </source>
</evidence>
<dbReference type="RefSeq" id="WP_203191831.1">
    <property type="nucleotide sequence ID" value="NZ_CP063362.1"/>
</dbReference>
<feature type="domain" description="Ku" evidence="5">
    <location>
        <begin position="55"/>
        <end position="187"/>
    </location>
</feature>
<evidence type="ECO:0000256" key="4">
    <source>
        <dbReference type="SAM" id="SignalP"/>
    </source>
</evidence>
<name>A0A974PKY1_9HYPH</name>
<comment type="function">
    <text evidence="2">With LigD forms a non-homologous end joining (NHEJ) DNA repair enzyme, which repairs dsDNA breaks with reduced fidelity. Binds linear dsDNA with 5'- and 3'- overhangs but not closed circular dsDNA nor ssDNA. Recruits and stimulates the ligase activity of LigD.</text>
</comment>
<dbReference type="NCBIfam" id="TIGR02772">
    <property type="entry name" value="Ku_bact"/>
    <property type="match status" value="1"/>
</dbReference>
<proteinExistence type="inferred from homology"/>
<dbReference type="KEGG" id="xdi:EZH22_17670"/>
<dbReference type="SUPFAM" id="SSF100939">
    <property type="entry name" value="SPOC domain-like"/>
    <property type="match status" value="1"/>
</dbReference>
<evidence type="ECO:0000313" key="6">
    <source>
        <dbReference type="EMBL" id="QRG04955.1"/>
    </source>
</evidence>
<evidence type="ECO:0000256" key="3">
    <source>
        <dbReference type="SAM" id="MobiDB-lite"/>
    </source>
</evidence>
<keyword evidence="2" id="KW-0227">DNA damage</keyword>
<dbReference type="EMBL" id="CP063362">
    <property type="protein sequence ID" value="QRG04955.1"/>
    <property type="molecule type" value="Genomic_DNA"/>
</dbReference>
<dbReference type="InterPro" id="IPR016194">
    <property type="entry name" value="SPOC-like_C_dom_sf"/>
</dbReference>
<dbReference type="Gene3D" id="2.40.290.10">
    <property type="match status" value="1"/>
</dbReference>
<dbReference type="Proteomes" id="UP000596427">
    <property type="component" value="Chromosome"/>
</dbReference>
<keyword evidence="4" id="KW-0732">Signal</keyword>
<sequence length="305" mass="31788">MAPRASWKGFLTIGALSCAVGLYAAASTAERIALNLVNRKTGHRLRRQYVDEETGQPVEGGDQVKGYEVEKGAFVTLEPEEVASVVPQGDKTIAIAAFLPCDGIDTLYLDRPYFLAPVDAPGAEAFALIAAGMQAAQVAALGEAVLFRRVRKLLIRPGLENGALLADTLNFDYEVRPAEEAFAGIPEVAVTGEMVDLATHIIRGKSGTFDPAAFDDRYEAALAELVRAKMEGRTLPKARTPRAAKVVDLLDALRASAGAAGGAKKPAPKGTGAKARAAGGKAKAGEKAGAKAAARPAPRSGRKAG</sequence>
<dbReference type="HAMAP" id="MF_01875">
    <property type="entry name" value="Prokaryotic_Ku"/>
    <property type="match status" value="1"/>
</dbReference>
<dbReference type="InterPro" id="IPR009187">
    <property type="entry name" value="Prok_Ku"/>
</dbReference>
<dbReference type="PANTHER" id="PTHR41251:SF1">
    <property type="entry name" value="NON-HOMOLOGOUS END JOINING PROTEIN KU"/>
    <property type="match status" value="1"/>
</dbReference>
<reference evidence="6 7" key="1">
    <citation type="submission" date="2020-10" db="EMBL/GenBank/DDBJ databases">
        <title>Degradation of 1,4-Dioxane by Xanthobacter sp. YN2, via a Novel Group-2 Soluble Di-Iron Monooxygenase.</title>
        <authorList>
            <person name="Ma F."/>
            <person name="Wang Y."/>
            <person name="Yang J."/>
            <person name="Guo H."/>
            <person name="Su D."/>
            <person name="Yu L."/>
        </authorList>
    </citation>
    <scope>NUCLEOTIDE SEQUENCE [LARGE SCALE GENOMIC DNA]</scope>
    <source>
        <strain evidence="6 7">YN2</strain>
    </source>
</reference>
<gene>
    <name evidence="2" type="primary">ku</name>
    <name evidence="6" type="ORF">EZH22_17670</name>
</gene>
<feature type="region of interest" description="Disordered" evidence="3">
    <location>
        <begin position="259"/>
        <end position="305"/>
    </location>
</feature>
<feature type="compositionally biased region" description="Low complexity" evidence="3">
    <location>
        <begin position="290"/>
        <end position="299"/>
    </location>
</feature>
<keyword evidence="7" id="KW-1185">Reference proteome</keyword>
<evidence type="ECO:0000259" key="5">
    <source>
        <dbReference type="SMART" id="SM00559"/>
    </source>
</evidence>
<organism evidence="6 7">
    <name type="scientific">Xanthobacter dioxanivorans</name>
    <dbReference type="NCBI Taxonomy" id="2528964"/>
    <lineage>
        <taxon>Bacteria</taxon>
        <taxon>Pseudomonadati</taxon>
        <taxon>Pseudomonadota</taxon>
        <taxon>Alphaproteobacteria</taxon>
        <taxon>Hyphomicrobiales</taxon>
        <taxon>Xanthobacteraceae</taxon>
        <taxon>Xanthobacter</taxon>
    </lineage>
</organism>
<keyword evidence="2" id="KW-0234">DNA repair</keyword>
<keyword evidence="2" id="KW-0233">DNA recombination</keyword>
<dbReference type="AlphaFoldDB" id="A0A974PKY1"/>
<dbReference type="Pfam" id="PF02735">
    <property type="entry name" value="Ku"/>
    <property type="match status" value="1"/>
</dbReference>
<accession>A0A974PKY1</accession>
<comment type="similarity">
    <text evidence="2">Belongs to the prokaryotic Ku family.</text>
</comment>
<feature type="compositionally biased region" description="Low complexity" evidence="3">
    <location>
        <begin position="259"/>
        <end position="281"/>
    </location>
</feature>
<dbReference type="GO" id="GO:0003690">
    <property type="term" value="F:double-stranded DNA binding"/>
    <property type="evidence" value="ECO:0007669"/>
    <property type="project" value="UniProtKB-UniRule"/>
</dbReference>
<dbReference type="PANTHER" id="PTHR41251">
    <property type="entry name" value="NON-HOMOLOGOUS END JOINING PROTEIN KU"/>
    <property type="match status" value="1"/>
</dbReference>
<dbReference type="GO" id="GO:0006303">
    <property type="term" value="P:double-strand break repair via nonhomologous end joining"/>
    <property type="evidence" value="ECO:0007669"/>
    <property type="project" value="UniProtKB-UniRule"/>
</dbReference>
<dbReference type="InterPro" id="IPR006164">
    <property type="entry name" value="DNA_bd_Ku70/Ku80"/>
</dbReference>
<keyword evidence="1 2" id="KW-0238">DNA-binding</keyword>
<dbReference type="GO" id="GO:0006310">
    <property type="term" value="P:DNA recombination"/>
    <property type="evidence" value="ECO:0007669"/>
    <property type="project" value="UniProtKB-KW"/>
</dbReference>